<dbReference type="RefSeq" id="WP_090692233.1">
    <property type="nucleotide sequence ID" value="NZ_CADERL010000030.1"/>
</dbReference>
<proteinExistence type="predicted"/>
<sequence length="81" mass="9187">MKSGEQSLRWLVEKWLAPVATPVHVTRARRTPASQTRSVRVETIRKDGPVAIFFFQHDDGAWCVFPPAIARLTIRANPYSP</sequence>
<accession>A0A1G8JRB5</accession>
<dbReference type="OrthoDB" id="8926609at2"/>
<dbReference type="EMBL" id="FNCJ01000021">
    <property type="protein sequence ID" value="SDI33567.1"/>
    <property type="molecule type" value="Genomic_DNA"/>
</dbReference>
<protein>
    <submittedName>
        <fullName evidence="1">Uncharacterized protein</fullName>
    </submittedName>
</protein>
<name>A0A1G8JRB5_9BURK</name>
<gene>
    <name evidence="1" type="ORF">SAMN05216466_12111</name>
</gene>
<dbReference type="Proteomes" id="UP000199706">
    <property type="component" value="Unassembled WGS sequence"/>
</dbReference>
<dbReference type="AlphaFoldDB" id="A0A1G8JRB5"/>
<evidence type="ECO:0000313" key="2">
    <source>
        <dbReference type="Proteomes" id="UP000199706"/>
    </source>
</evidence>
<organism evidence="1 2">
    <name type="scientific">Paraburkholderia phenazinium</name>
    <dbReference type="NCBI Taxonomy" id="60549"/>
    <lineage>
        <taxon>Bacteria</taxon>
        <taxon>Pseudomonadati</taxon>
        <taxon>Pseudomonadota</taxon>
        <taxon>Betaproteobacteria</taxon>
        <taxon>Burkholderiales</taxon>
        <taxon>Burkholderiaceae</taxon>
        <taxon>Paraburkholderia</taxon>
    </lineage>
</organism>
<evidence type="ECO:0000313" key="1">
    <source>
        <dbReference type="EMBL" id="SDI33567.1"/>
    </source>
</evidence>
<reference evidence="1 2" key="1">
    <citation type="submission" date="2016-10" db="EMBL/GenBank/DDBJ databases">
        <authorList>
            <person name="de Groot N.N."/>
        </authorList>
    </citation>
    <scope>NUCLEOTIDE SEQUENCE [LARGE SCALE GENOMIC DNA]</scope>
    <source>
        <strain evidence="1 2">LMG 2247</strain>
    </source>
</reference>